<evidence type="ECO:0000313" key="3">
    <source>
        <dbReference type="Proteomes" id="UP000245207"/>
    </source>
</evidence>
<name>A0A2U1L2L7_ARTAN</name>
<organism evidence="2 3">
    <name type="scientific">Artemisia annua</name>
    <name type="common">Sweet wormwood</name>
    <dbReference type="NCBI Taxonomy" id="35608"/>
    <lineage>
        <taxon>Eukaryota</taxon>
        <taxon>Viridiplantae</taxon>
        <taxon>Streptophyta</taxon>
        <taxon>Embryophyta</taxon>
        <taxon>Tracheophyta</taxon>
        <taxon>Spermatophyta</taxon>
        <taxon>Magnoliopsida</taxon>
        <taxon>eudicotyledons</taxon>
        <taxon>Gunneridae</taxon>
        <taxon>Pentapetalae</taxon>
        <taxon>asterids</taxon>
        <taxon>campanulids</taxon>
        <taxon>Asterales</taxon>
        <taxon>Asteraceae</taxon>
        <taxon>Asteroideae</taxon>
        <taxon>Anthemideae</taxon>
        <taxon>Artemisiinae</taxon>
        <taxon>Artemisia</taxon>
    </lineage>
</organism>
<sequence>MEAGFLLGKKTSKGKGKADTVNNNIMPRPVVYVNIDDLNARMLRLKGIDAGNVSVSQPKNAFRVLNNSNTVNINEVYELAGITLVVEPVCVSSIDCSSDIITDEGFRNSFVEPGGVPTVVSKCEPAAIKPCVASTNIASTVGNTSANGSLWEQFSRSRNASTSENKSPMSFSEVSDDDGEIQMPEVVPGGGFRMIWKITTMAMTIKWGNYQNQGQPDSLKTVKIINKGYNWNSMFLCFYVTRLSNKALFGKNFKWNLRYDVVLKTGLLEFYAKVGDLSSAKRVYNEMPRMDVVGNNAMISTLR</sequence>
<proteinExistence type="predicted"/>
<dbReference type="AlphaFoldDB" id="A0A2U1L2L7"/>
<dbReference type="Proteomes" id="UP000245207">
    <property type="component" value="Unassembled WGS sequence"/>
</dbReference>
<evidence type="ECO:0000313" key="2">
    <source>
        <dbReference type="EMBL" id="PWA43236.1"/>
    </source>
</evidence>
<feature type="region of interest" description="Disordered" evidence="1">
    <location>
        <begin position="157"/>
        <end position="176"/>
    </location>
</feature>
<protein>
    <submittedName>
        <fullName evidence="2">Tetratricopeptide-like helical domain, DYW domain protein</fullName>
    </submittedName>
</protein>
<dbReference type="EMBL" id="PKPP01011943">
    <property type="protein sequence ID" value="PWA43236.1"/>
    <property type="molecule type" value="Genomic_DNA"/>
</dbReference>
<accession>A0A2U1L2L7</accession>
<comment type="caution">
    <text evidence="2">The sequence shown here is derived from an EMBL/GenBank/DDBJ whole genome shotgun (WGS) entry which is preliminary data.</text>
</comment>
<gene>
    <name evidence="2" type="ORF">CTI12_AA537470</name>
</gene>
<keyword evidence="3" id="KW-1185">Reference proteome</keyword>
<evidence type="ECO:0000256" key="1">
    <source>
        <dbReference type="SAM" id="MobiDB-lite"/>
    </source>
</evidence>
<feature type="compositionally biased region" description="Polar residues" evidence="1">
    <location>
        <begin position="157"/>
        <end position="173"/>
    </location>
</feature>
<reference evidence="2 3" key="1">
    <citation type="journal article" date="2018" name="Mol. Plant">
        <title>The genome of Artemisia annua provides insight into the evolution of Asteraceae family and artemisinin biosynthesis.</title>
        <authorList>
            <person name="Shen Q."/>
            <person name="Zhang L."/>
            <person name="Liao Z."/>
            <person name="Wang S."/>
            <person name="Yan T."/>
            <person name="Shi P."/>
            <person name="Liu M."/>
            <person name="Fu X."/>
            <person name="Pan Q."/>
            <person name="Wang Y."/>
            <person name="Lv Z."/>
            <person name="Lu X."/>
            <person name="Zhang F."/>
            <person name="Jiang W."/>
            <person name="Ma Y."/>
            <person name="Chen M."/>
            <person name="Hao X."/>
            <person name="Li L."/>
            <person name="Tang Y."/>
            <person name="Lv G."/>
            <person name="Zhou Y."/>
            <person name="Sun X."/>
            <person name="Brodelius P.E."/>
            <person name="Rose J.K.C."/>
            <person name="Tang K."/>
        </authorList>
    </citation>
    <scope>NUCLEOTIDE SEQUENCE [LARGE SCALE GENOMIC DNA]</scope>
    <source>
        <strain evidence="3">cv. Huhao1</strain>
        <tissue evidence="2">Leaf</tissue>
    </source>
</reference>